<evidence type="ECO:0000313" key="7">
    <source>
        <dbReference type="EMBL" id="CTQ49159.1"/>
    </source>
</evidence>
<feature type="chain" id="PRO_5005808253" evidence="5">
    <location>
        <begin position="20"/>
        <end position="156"/>
    </location>
</feature>
<sequence length="156" mass="16327">MKLAIAFATTALLSAPAFADAHLAATGDAAEGEAAFRQCQACHVVENADGEVLAGRAAKTGPNLYGVVGRTAGTVEDFRYSDLIIAAGEAGMIYDEANFVPYVMDPTGHLREVSGESGRGKMSYKVRAEDDALNLYAFLAQFGDAEAEAEDAEATN</sequence>
<dbReference type="STRING" id="420998.JDO7802_01170"/>
<accession>A0A0M6YH94</accession>
<dbReference type="PROSITE" id="PS51007">
    <property type="entry name" value="CYTC"/>
    <property type="match status" value="1"/>
</dbReference>
<reference evidence="7 8" key="1">
    <citation type="submission" date="2015-07" db="EMBL/GenBank/DDBJ databases">
        <authorList>
            <person name="Noorani M."/>
        </authorList>
    </citation>
    <scope>NUCLEOTIDE SEQUENCE [LARGE SCALE GENOMIC DNA]</scope>
    <source>
        <strain evidence="7 8">CECT 7802</strain>
    </source>
</reference>
<evidence type="ECO:0000256" key="1">
    <source>
        <dbReference type="ARBA" id="ARBA00022617"/>
    </source>
</evidence>
<protein>
    <submittedName>
        <fullName evidence="7">Cytochrome c2</fullName>
    </submittedName>
</protein>
<dbReference type="InterPro" id="IPR009056">
    <property type="entry name" value="Cyt_c-like_dom"/>
</dbReference>
<evidence type="ECO:0000256" key="3">
    <source>
        <dbReference type="ARBA" id="ARBA00023004"/>
    </source>
</evidence>
<feature type="signal peptide" evidence="5">
    <location>
        <begin position="1"/>
        <end position="19"/>
    </location>
</feature>
<dbReference type="Proteomes" id="UP000049222">
    <property type="component" value="Unassembled WGS sequence"/>
</dbReference>
<gene>
    <name evidence="7" type="ORF">JDO7802_01170</name>
</gene>
<proteinExistence type="predicted"/>
<name>A0A0M6YH94_9RHOB</name>
<keyword evidence="3 4" id="KW-0408">Iron</keyword>
<dbReference type="GO" id="GO:0009055">
    <property type="term" value="F:electron transfer activity"/>
    <property type="evidence" value="ECO:0007669"/>
    <property type="project" value="InterPro"/>
</dbReference>
<keyword evidence="2 4" id="KW-0479">Metal-binding</keyword>
<evidence type="ECO:0000313" key="8">
    <source>
        <dbReference type="Proteomes" id="UP000049222"/>
    </source>
</evidence>
<dbReference type="Gene3D" id="1.10.760.10">
    <property type="entry name" value="Cytochrome c-like domain"/>
    <property type="match status" value="1"/>
</dbReference>
<dbReference type="EMBL" id="CXSU01000011">
    <property type="protein sequence ID" value="CTQ49159.1"/>
    <property type="molecule type" value="Genomic_DNA"/>
</dbReference>
<organism evidence="7 8">
    <name type="scientific">Jannaschia donghaensis</name>
    <dbReference type="NCBI Taxonomy" id="420998"/>
    <lineage>
        <taxon>Bacteria</taxon>
        <taxon>Pseudomonadati</taxon>
        <taxon>Pseudomonadota</taxon>
        <taxon>Alphaproteobacteria</taxon>
        <taxon>Rhodobacterales</taxon>
        <taxon>Roseobacteraceae</taxon>
        <taxon>Jannaschia</taxon>
    </lineage>
</organism>
<dbReference type="GO" id="GO:0020037">
    <property type="term" value="F:heme binding"/>
    <property type="evidence" value="ECO:0007669"/>
    <property type="project" value="InterPro"/>
</dbReference>
<dbReference type="AlphaFoldDB" id="A0A0M6YH94"/>
<evidence type="ECO:0000256" key="4">
    <source>
        <dbReference type="PROSITE-ProRule" id="PRU00433"/>
    </source>
</evidence>
<dbReference type="RefSeq" id="WP_055083561.1">
    <property type="nucleotide sequence ID" value="NZ_CXSU01000011.1"/>
</dbReference>
<evidence type="ECO:0000256" key="2">
    <source>
        <dbReference type="ARBA" id="ARBA00022723"/>
    </source>
</evidence>
<dbReference type="InterPro" id="IPR036909">
    <property type="entry name" value="Cyt_c-like_dom_sf"/>
</dbReference>
<dbReference type="OrthoDB" id="9805828at2"/>
<keyword evidence="1 4" id="KW-0349">Heme</keyword>
<dbReference type="SUPFAM" id="SSF46626">
    <property type="entry name" value="Cytochrome c"/>
    <property type="match status" value="1"/>
</dbReference>
<dbReference type="GO" id="GO:0046872">
    <property type="term" value="F:metal ion binding"/>
    <property type="evidence" value="ECO:0007669"/>
    <property type="project" value="UniProtKB-KW"/>
</dbReference>
<evidence type="ECO:0000259" key="6">
    <source>
        <dbReference type="PROSITE" id="PS51007"/>
    </source>
</evidence>
<keyword evidence="8" id="KW-1185">Reference proteome</keyword>
<evidence type="ECO:0000256" key="5">
    <source>
        <dbReference type="SAM" id="SignalP"/>
    </source>
</evidence>
<feature type="domain" description="Cytochrome c" evidence="6">
    <location>
        <begin position="27"/>
        <end position="143"/>
    </location>
</feature>
<keyword evidence="5" id="KW-0732">Signal</keyword>